<sequence length="71" mass="7815">MGVCASPRIALLQLHFVAGAILVRAGREPFISHRAAAHSMNWEAQLPAPSLLQVFRHCPGRRWGSLGRKDT</sequence>
<comment type="caution">
    <text evidence="2">The sequence shown here is derived from an EMBL/GenBank/DDBJ whole genome shotgun (WGS) entry which is preliminary data.</text>
</comment>
<feature type="chain" id="PRO_5043540978" description="Secreted protein" evidence="1">
    <location>
        <begin position="26"/>
        <end position="71"/>
    </location>
</feature>
<keyword evidence="1" id="KW-0732">Signal</keyword>
<accession>A0AAV7S7M2</accession>
<evidence type="ECO:0000256" key="1">
    <source>
        <dbReference type="SAM" id="SignalP"/>
    </source>
</evidence>
<gene>
    <name evidence="2" type="ORF">NDU88_000485</name>
</gene>
<dbReference type="AlphaFoldDB" id="A0AAV7S7M2"/>
<evidence type="ECO:0000313" key="2">
    <source>
        <dbReference type="EMBL" id="KAJ1159982.1"/>
    </source>
</evidence>
<protein>
    <recommendedName>
        <fullName evidence="4">Secreted protein</fullName>
    </recommendedName>
</protein>
<dbReference type="EMBL" id="JANPWB010000008">
    <property type="protein sequence ID" value="KAJ1159982.1"/>
    <property type="molecule type" value="Genomic_DNA"/>
</dbReference>
<feature type="signal peptide" evidence="1">
    <location>
        <begin position="1"/>
        <end position="25"/>
    </location>
</feature>
<dbReference type="Proteomes" id="UP001066276">
    <property type="component" value="Chromosome 4_2"/>
</dbReference>
<evidence type="ECO:0008006" key="4">
    <source>
        <dbReference type="Google" id="ProtNLM"/>
    </source>
</evidence>
<proteinExistence type="predicted"/>
<reference evidence="2" key="1">
    <citation type="journal article" date="2022" name="bioRxiv">
        <title>Sequencing and chromosome-scale assembly of the giantPleurodeles waltlgenome.</title>
        <authorList>
            <person name="Brown T."/>
            <person name="Elewa A."/>
            <person name="Iarovenko S."/>
            <person name="Subramanian E."/>
            <person name="Araus A.J."/>
            <person name="Petzold A."/>
            <person name="Susuki M."/>
            <person name="Suzuki K.-i.T."/>
            <person name="Hayashi T."/>
            <person name="Toyoda A."/>
            <person name="Oliveira C."/>
            <person name="Osipova E."/>
            <person name="Leigh N.D."/>
            <person name="Simon A."/>
            <person name="Yun M.H."/>
        </authorList>
    </citation>
    <scope>NUCLEOTIDE SEQUENCE</scope>
    <source>
        <strain evidence="2">20211129_DDA</strain>
        <tissue evidence="2">Liver</tissue>
    </source>
</reference>
<organism evidence="2 3">
    <name type="scientific">Pleurodeles waltl</name>
    <name type="common">Iberian ribbed newt</name>
    <dbReference type="NCBI Taxonomy" id="8319"/>
    <lineage>
        <taxon>Eukaryota</taxon>
        <taxon>Metazoa</taxon>
        <taxon>Chordata</taxon>
        <taxon>Craniata</taxon>
        <taxon>Vertebrata</taxon>
        <taxon>Euteleostomi</taxon>
        <taxon>Amphibia</taxon>
        <taxon>Batrachia</taxon>
        <taxon>Caudata</taxon>
        <taxon>Salamandroidea</taxon>
        <taxon>Salamandridae</taxon>
        <taxon>Pleurodelinae</taxon>
        <taxon>Pleurodeles</taxon>
    </lineage>
</organism>
<name>A0AAV7S7M2_PLEWA</name>
<keyword evidence="3" id="KW-1185">Reference proteome</keyword>
<evidence type="ECO:0000313" key="3">
    <source>
        <dbReference type="Proteomes" id="UP001066276"/>
    </source>
</evidence>